<feature type="region of interest" description="Disordered" evidence="1">
    <location>
        <begin position="70"/>
        <end position="104"/>
    </location>
</feature>
<name>A0A564Y8P0_HYMDI</name>
<dbReference type="AlphaFoldDB" id="A0A564Y8P0"/>
<feature type="non-terminal residue" evidence="2">
    <location>
        <position position="453"/>
    </location>
</feature>
<dbReference type="EMBL" id="CABIJS010000111">
    <property type="protein sequence ID" value="VUZ43632.1"/>
    <property type="molecule type" value="Genomic_DNA"/>
</dbReference>
<sequence length="453" mass="49896">KDSRSKRIRSDEIKLSAKSTKQTSRKRELLKSCGPIKPSEINKSEKAIPELSAKSVLVIERRIISPKVQSRKTIPIPPPLRTDFASTDRIQTRPIGIRRKKPAALPTSLEDIITRRFSKPVFKWLDTLTTYQSEGGSEKPRDIPSRQSEPSSSPIEPKSLEKTSTSKAVSPPRLEEPKSSEEVNNQNNISSHLSQSFIFKTAEEIVPHVRINPSPKNLPATQSIGLKDPDKSAPCIQNAHSSPKLLEKQDKQLNVSSPAPESTGPKSPEKPGPSQSSDFDLPRSCLPLGSCVAVDSGIVTSSHPQSLFDNLLDYFVGKQPSAPSALSSNITMDIICDALIESLEIILKSNPNLPLFPPPVCAVRAATLLKSLGKGSEISAFNSWFRVRIHVSKKKDRCPPKSPMLLFRLAQTSFLTCDLAKREDLLYQLSTFLAFNGYDSIPITCLLLAFQSC</sequence>
<feature type="region of interest" description="Disordered" evidence="1">
    <location>
        <begin position="1"/>
        <end position="29"/>
    </location>
</feature>
<accession>A0A564Y8P0</accession>
<protein>
    <submittedName>
        <fullName evidence="2">Uncharacterized protein</fullName>
    </submittedName>
</protein>
<proteinExistence type="predicted"/>
<evidence type="ECO:0000256" key="1">
    <source>
        <dbReference type="SAM" id="MobiDB-lite"/>
    </source>
</evidence>
<evidence type="ECO:0000313" key="2">
    <source>
        <dbReference type="EMBL" id="VUZ43632.1"/>
    </source>
</evidence>
<reference evidence="2 3" key="1">
    <citation type="submission" date="2019-07" db="EMBL/GenBank/DDBJ databases">
        <authorList>
            <person name="Jastrzebski P J."/>
            <person name="Paukszto L."/>
            <person name="Jastrzebski P J."/>
        </authorList>
    </citation>
    <scope>NUCLEOTIDE SEQUENCE [LARGE SCALE GENOMIC DNA]</scope>
    <source>
        <strain evidence="2 3">WMS-il1</strain>
    </source>
</reference>
<keyword evidence="3" id="KW-1185">Reference proteome</keyword>
<dbReference type="Proteomes" id="UP000321570">
    <property type="component" value="Unassembled WGS sequence"/>
</dbReference>
<feature type="region of interest" description="Disordered" evidence="1">
    <location>
        <begin position="210"/>
        <end position="280"/>
    </location>
</feature>
<feature type="compositionally biased region" description="Low complexity" evidence="1">
    <location>
        <begin position="145"/>
        <end position="157"/>
    </location>
</feature>
<gene>
    <name evidence="2" type="ORF">WMSIL1_LOCUS3709</name>
</gene>
<feature type="compositionally biased region" description="Basic and acidic residues" evidence="1">
    <location>
        <begin position="1"/>
        <end position="15"/>
    </location>
</feature>
<evidence type="ECO:0000313" key="3">
    <source>
        <dbReference type="Proteomes" id="UP000321570"/>
    </source>
</evidence>
<feature type="region of interest" description="Disordered" evidence="1">
    <location>
        <begin position="131"/>
        <end position="189"/>
    </location>
</feature>
<organism evidence="2 3">
    <name type="scientific">Hymenolepis diminuta</name>
    <name type="common">Rat tapeworm</name>
    <dbReference type="NCBI Taxonomy" id="6216"/>
    <lineage>
        <taxon>Eukaryota</taxon>
        <taxon>Metazoa</taxon>
        <taxon>Spiralia</taxon>
        <taxon>Lophotrochozoa</taxon>
        <taxon>Platyhelminthes</taxon>
        <taxon>Cestoda</taxon>
        <taxon>Eucestoda</taxon>
        <taxon>Cyclophyllidea</taxon>
        <taxon>Hymenolepididae</taxon>
        <taxon>Hymenolepis</taxon>
    </lineage>
</organism>
<feature type="non-terminal residue" evidence="2">
    <location>
        <position position="1"/>
    </location>
</feature>